<dbReference type="STRING" id="3076.A0A2P6TYN7"/>
<reference evidence="4 5" key="1">
    <citation type="journal article" date="2018" name="Plant J.">
        <title>Genome sequences of Chlorella sorokiniana UTEX 1602 and Micractinium conductrix SAG 241.80: implications to maltose excretion by a green alga.</title>
        <authorList>
            <person name="Arriola M.B."/>
            <person name="Velmurugan N."/>
            <person name="Zhang Y."/>
            <person name="Plunkett M.H."/>
            <person name="Hondzo H."/>
            <person name="Barney B.M."/>
        </authorList>
    </citation>
    <scope>NUCLEOTIDE SEQUENCE [LARGE SCALE GENOMIC DNA]</scope>
    <source>
        <strain evidence="5">UTEX 1602</strain>
    </source>
</reference>
<dbReference type="GO" id="GO:0003723">
    <property type="term" value="F:RNA binding"/>
    <property type="evidence" value="ECO:0007669"/>
    <property type="project" value="InterPro"/>
</dbReference>
<sequence length="567" mass="59027">MQQQAAPAYAPPPADAALQQRIDTLVSYAAKNGMGFVQMMSERQGANPEYAFLHGGEGTPYFAWALHCALSGQPAAAAAVGQAAAPPAAAAPQYAAAPQAAGMPEPQQQQAAAPPQQQHPVTASPTAGVLADLPAEVSSGWGQVLGLLSGSRDSIRNSQAWFMACAPYAAGMAEMMMQQIEALEGHHDRQLRMQIEALEGHHDRQLHVVYLANDILFKAMSQRPAGSGPEADGIAQAFLPRLGRMLRRTFVSGGQTAEVQANLLRVVNFWAERGVFSHLEVESLTMEMMGPPYGQPPAGFYPPPGAPPGAYPPPPGAGPVGYYPPPPGPEAQPPPPEEEPFDCLSFPPGLLPKLVEESLKTDKPYSPLSIFDIEQTGVPPAPKMDAYLKSRVAKFQAQLADYRPGMMFSDIETGDARHKHFSDRDGSGAAPAGGPPLPPSGPELPHAGLGLASPAGMGMGFGMGGAPGLGLGAAPVDDGSFAGMRSGGTGLGFTRAERRDSGPQPGPSGEAGGGNGMAGSASTALGEAGPELVGRPGDVFSSYRYMRSKGYHQMIVENAAKKFGRGN</sequence>
<feature type="region of interest" description="Disordered" evidence="1">
    <location>
        <begin position="482"/>
        <end position="537"/>
    </location>
</feature>
<dbReference type="Pfam" id="PF25123">
    <property type="entry name" value="SWAP1_C"/>
    <property type="match status" value="1"/>
</dbReference>
<evidence type="ECO:0000259" key="2">
    <source>
        <dbReference type="PROSITE" id="PS50128"/>
    </source>
</evidence>
<accession>A0A2P6TYN7</accession>
<feature type="region of interest" description="Disordered" evidence="1">
    <location>
        <begin position="416"/>
        <end position="450"/>
    </location>
</feature>
<dbReference type="GO" id="GO:0048471">
    <property type="term" value="C:perinuclear region of cytoplasm"/>
    <property type="evidence" value="ECO:0007669"/>
    <property type="project" value="TreeGrafter"/>
</dbReference>
<evidence type="ECO:0000259" key="3">
    <source>
        <dbReference type="PROSITE" id="PS51391"/>
    </source>
</evidence>
<feature type="domain" description="SURP motif" evidence="2">
    <location>
        <begin position="21"/>
        <end position="65"/>
    </location>
</feature>
<dbReference type="PANTHER" id="PTHR12323:SF0">
    <property type="entry name" value="CALCIUM HOMEOSTASIS ENDOPLASMIC RETICULUM PROTEIN"/>
    <property type="match status" value="1"/>
</dbReference>
<gene>
    <name evidence="4" type="ORF">C2E21_2607</name>
</gene>
<dbReference type="Gene3D" id="1.25.40.90">
    <property type="match status" value="1"/>
</dbReference>
<dbReference type="AlphaFoldDB" id="A0A2P6TYN7"/>
<dbReference type="Gene3D" id="1.10.10.790">
    <property type="entry name" value="Surp module"/>
    <property type="match status" value="1"/>
</dbReference>
<dbReference type="Proteomes" id="UP000239899">
    <property type="component" value="Unassembled WGS sequence"/>
</dbReference>
<dbReference type="InterPro" id="IPR006569">
    <property type="entry name" value="CID_dom"/>
</dbReference>
<feature type="region of interest" description="Disordered" evidence="1">
    <location>
        <begin position="300"/>
        <end position="341"/>
    </location>
</feature>
<dbReference type="GO" id="GO:0006396">
    <property type="term" value="P:RNA processing"/>
    <property type="evidence" value="ECO:0007669"/>
    <property type="project" value="InterPro"/>
</dbReference>
<protein>
    <submittedName>
        <fullName evidence="4">Calcium homeostasis endoplasmic reticulum isoform B</fullName>
    </submittedName>
</protein>
<feature type="domain" description="CID" evidence="3">
    <location>
        <begin position="133"/>
        <end position="292"/>
    </location>
</feature>
<keyword evidence="5" id="KW-1185">Reference proteome</keyword>
<dbReference type="PROSITE" id="PS51391">
    <property type="entry name" value="CID"/>
    <property type="match status" value="1"/>
</dbReference>
<dbReference type="EMBL" id="LHPG02000004">
    <property type="protein sequence ID" value="PRW59173.1"/>
    <property type="molecule type" value="Genomic_DNA"/>
</dbReference>
<feature type="compositionally biased region" description="Pro residues" evidence="1">
    <location>
        <begin position="300"/>
        <end position="335"/>
    </location>
</feature>
<comment type="caution">
    <text evidence="4">The sequence shown here is derived from an EMBL/GenBank/DDBJ whole genome shotgun (WGS) entry which is preliminary data.</text>
</comment>
<dbReference type="InterPro" id="IPR008942">
    <property type="entry name" value="ENTH_VHS"/>
</dbReference>
<name>A0A2P6TYN7_CHLSO</name>
<dbReference type="PROSITE" id="PS50128">
    <property type="entry name" value="SURP"/>
    <property type="match status" value="1"/>
</dbReference>
<evidence type="ECO:0000313" key="5">
    <source>
        <dbReference type="Proteomes" id="UP000239899"/>
    </source>
</evidence>
<dbReference type="GO" id="GO:0006874">
    <property type="term" value="P:intracellular calcium ion homeostasis"/>
    <property type="evidence" value="ECO:0007669"/>
    <property type="project" value="TreeGrafter"/>
</dbReference>
<dbReference type="SUPFAM" id="SSF109905">
    <property type="entry name" value="Surp module (SWAP domain)"/>
    <property type="match status" value="1"/>
</dbReference>
<dbReference type="InterPro" id="IPR035967">
    <property type="entry name" value="SWAP/Surp_sf"/>
</dbReference>
<dbReference type="Pfam" id="PF04818">
    <property type="entry name" value="CID"/>
    <property type="match status" value="1"/>
</dbReference>
<dbReference type="InterPro" id="IPR056922">
    <property type="entry name" value="SWAP1_C"/>
</dbReference>
<dbReference type="PANTHER" id="PTHR12323">
    <property type="entry name" value="SR-RELATED CTD ASSOCIATED FACTOR 6"/>
    <property type="match status" value="1"/>
</dbReference>
<feature type="compositionally biased region" description="Low complexity" evidence="1">
    <location>
        <begin position="96"/>
        <end position="118"/>
    </location>
</feature>
<organism evidence="4 5">
    <name type="scientific">Chlorella sorokiniana</name>
    <name type="common">Freshwater green alga</name>
    <dbReference type="NCBI Taxonomy" id="3076"/>
    <lineage>
        <taxon>Eukaryota</taxon>
        <taxon>Viridiplantae</taxon>
        <taxon>Chlorophyta</taxon>
        <taxon>core chlorophytes</taxon>
        <taxon>Trebouxiophyceae</taxon>
        <taxon>Chlorellales</taxon>
        <taxon>Chlorellaceae</taxon>
        <taxon>Chlorella clade</taxon>
        <taxon>Chlorella</taxon>
    </lineage>
</organism>
<evidence type="ECO:0000313" key="4">
    <source>
        <dbReference type="EMBL" id="PRW59173.1"/>
    </source>
</evidence>
<dbReference type="OrthoDB" id="515423at2759"/>
<dbReference type="SMART" id="SM00648">
    <property type="entry name" value="SWAP"/>
    <property type="match status" value="1"/>
</dbReference>
<feature type="region of interest" description="Disordered" evidence="1">
    <location>
        <begin position="96"/>
        <end position="124"/>
    </location>
</feature>
<proteinExistence type="predicted"/>
<dbReference type="Pfam" id="PF01805">
    <property type="entry name" value="Surp"/>
    <property type="match status" value="1"/>
</dbReference>
<feature type="compositionally biased region" description="Pro residues" evidence="1">
    <location>
        <begin position="433"/>
        <end position="442"/>
    </location>
</feature>
<dbReference type="InterPro" id="IPR000061">
    <property type="entry name" value="Surp"/>
</dbReference>
<evidence type="ECO:0000256" key="1">
    <source>
        <dbReference type="SAM" id="MobiDB-lite"/>
    </source>
</evidence>